<dbReference type="AlphaFoldDB" id="A0A4P7A3U4"/>
<feature type="transmembrane region" description="Helical" evidence="1">
    <location>
        <begin position="257"/>
        <end position="281"/>
    </location>
</feature>
<feature type="transmembrane region" description="Helical" evidence="1">
    <location>
        <begin position="39"/>
        <end position="54"/>
    </location>
</feature>
<feature type="transmembrane region" description="Helical" evidence="1">
    <location>
        <begin position="520"/>
        <end position="541"/>
    </location>
</feature>
<dbReference type="InterPro" id="IPR010656">
    <property type="entry name" value="DctM"/>
</dbReference>
<name>A0A4P7A3U4_9BACL</name>
<feature type="transmembrane region" description="Helical" evidence="1">
    <location>
        <begin position="7"/>
        <end position="27"/>
    </location>
</feature>
<dbReference type="RefSeq" id="WP_134211898.1">
    <property type="nucleotide sequence ID" value="NZ_CP038016.1"/>
</dbReference>
<keyword evidence="1" id="KW-0812">Transmembrane</keyword>
<evidence type="ECO:0000313" key="4">
    <source>
        <dbReference type="Proteomes" id="UP000294292"/>
    </source>
</evidence>
<feature type="transmembrane region" description="Helical" evidence="1">
    <location>
        <begin position="547"/>
        <end position="565"/>
    </location>
</feature>
<dbReference type="PANTHER" id="PTHR43849:SF2">
    <property type="entry name" value="BLL3936 PROTEIN"/>
    <property type="match status" value="1"/>
</dbReference>
<feature type="transmembrane region" description="Helical" evidence="1">
    <location>
        <begin position="167"/>
        <end position="190"/>
    </location>
</feature>
<organism evidence="3 4">
    <name type="scientific">Paenisporosarcina antarctica</name>
    <dbReference type="NCBI Taxonomy" id="417367"/>
    <lineage>
        <taxon>Bacteria</taxon>
        <taxon>Bacillati</taxon>
        <taxon>Bacillota</taxon>
        <taxon>Bacilli</taxon>
        <taxon>Bacillales</taxon>
        <taxon>Caryophanaceae</taxon>
        <taxon>Paenisporosarcina</taxon>
    </lineage>
</organism>
<dbReference type="InterPro" id="IPR011853">
    <property type="entry name" value="TRAP_DctM-Dct_fused"/>
</dbReference>
<feature type="transmembrane region" description="Helical" evidence="1">
    <location>
        <begin position="399"/>
        <end position="422"/>
    </location>
</feature>
<feature type="transmembrane region" description="Helical" evidence="1">
    <location>
        <begin position="125"/>
        <end position="147"/>
    </location>
</feature>
<feature type="transmembrane region" description="Helical" evidence="1">
    <location>
        <begin position="66"/>
        <end position="89"/>
    </location>
</feature>
<protein>
    <submittedName>
        <fullName evidence="3">TRAP transporter fused permease subunit</fullName>
    </submittedName>
</protein>
<keyword evidence="4" id="KW-1185">Reference proteome</keyword>
<keyword evidence="3" id="KW-0614">Plasmid</keyword>
<evidence type="ECO:0000313" key="3">
    <source>
        <dbReference type="EMBL" id="QBP43189.1"/>
    </source>
</evidence>
<accession>A0A4P7A3U4</accession>
<keyword evidence="1" id="KW-0472">Membrane</keyword>
<evidence type="ECO:0000259" key="2">
    <source>
        <dbReference type="Pfam" id="PF06808"/>
    </source>
</evidence>
<dbReference type="Proteomes" id="UP000294292">
    <property type="component" value="Plasmid unnamed"/>
</dbReference>
<feature type="transmembrane region" description="Helical" evidence="1">
    <location>
        <begin position="434"/>
        <end position="452"/>
    </location>
</feature>
<reference evidence="3 4" key="1">
    <citation type="submission" date="2019-03" db="EMBL/GenBank/DDBJ databases">
        <title>Complete genome sequence of Paenisporosarcina antarctica CGMCC 1.6503T.</title>
        <authorList>
            <person name="Rong J.-C."/>
            <person name="Chi N.-Y."/>
            <person name="Zhang Q.-F."/>
        </authorList>
    </citation>
    <scope>NUCLEOTIDE SEQUENCE [LARGE SCALE GENOMIC DNA]</scope>
    <source>
        <strain evidence="3 4">CGMCC 1.6503</strain>
        <plasmid evidence="3 4">unnamed</plasmid>
    </source>
</reference>
<sequence length="634" mass="67937">MKLPKDLLVTVGRGTLILNALIALYTAGFGLFSAMDQRGIHWLLLSVSLFLLYKPKEGLNIIYKKIFYSMNLIFILGALISGVYLLMFWEDRTLRLGVSSVWDFVMAIVMIVIVLEATRRKTGNALTMVTLFFLAYAIYGPYFPGITAHSGVTLERLSNFLYFTTEGIFGIPLGISATFIIVFVLFGSFLEKFGGGQWFIDISYALTGRFRGGPAKTAVVSSGLMGMLSGSPVANVATTGTFTIPLMKKVGFNGRQAGAIEAVASTGGMITPPIMGAGAFIMAEYLGVPYMEIAAVAIIPAFLFYVALLLNVDSLAVKQGIVGMEKSQLPKVKDVMKTRGHLALPLLFLIIMILIGWSPMKAAFWSIIVSIIIAFYKTITKPTLKSILQALENGSNEVISIAAACASAGIIVGVISISGIGAKISFALVDLSQGNVLLALLLTMLITIVLGFGMPPTAVYIILVAIVVPPLVDLGVTPIGAHMFLFFFSTIAALTPPVAITAYAAAAIAKSDPNKTGITAFRLGILAYIIPFIFVFSPSLLLQGSTASIVIAIFTAILGVCCLVAGIEGYLLMRWKAIPRVFLVVTSLLLLDDGWKTDMFAIAGVILAILIQKVSTTSWSSGSSMLLKKYKHSD</sequence>
<dbReference type="EMBL" id="CP038016">
    <property type="protein sequence ID" value="QBP43189.1"/>
    <property type="molecule type" value="Genomic_DNA"/>
</dbReference>
<dbReference type="KEGG" id="panc:E2636_18715"/>
<evidence type="ECO:0000256" key="1">
    <source>
        <dbReference type="SAM" id="Phobius"/>
    </source>
</evidence>
<feature type="transmembrane region" description="Helical" evidence="1">
    <location>
        <begin position="363"/>
        <end position="379"/>
    </location>
</feature>
<feature type="transmembrane region" description="Helical" evidence="1">
    <location>
        <begin position="485"/>
        <end position="508"/>
    </location>
</feature>
<dbReference type="PANTHER" id="PTHR43849">
    <property type="entry name" value="BLL3936 PROTEIN"/>
    <property type="match status" value="1"/>
</dbReference>
<feature type="transmembrane region" description="Helical" evidence="1">
    <location>
        <begin position="459"/>
        <end position="479"/>
    </location>
</feature>
<keyword evidence="1" id="KW-1133">Transmembrane helix</keyword>
<dbReference type="OrthoDB" id="9759894at2"/>
<proteinExistence type="predicted"/>
<dbReference type="NCBIfam" id="TIGR02123">
    <property type="entry name" value="TRAP_fused"/>
    <property type="match status" value="1"/>
</dbReference>
<gene>
    <name evidence="3" type="ORF">E2636_18715</name>
</gene>
<feature type="transmembrane region" description="Helical" evidence="1">
    <location>
        <begin position="101"/>
        <end position="118"/>
    </location>
</feature>
<geneLocation type="plasmid" evidence="3 4">
    <name>unnamed</name>
</geneLocation>
<dbReference type="Pfam" id="PF06808">
    <property type="entry name" value="DctM"/>
    <property type="match status" value="1"/>
</dbReference>
<feature type="domain" description="TRAP C4-dicarboxylate transport system permease DctM subunit" evidence="2">
    <location>
        <begin position="109"/>
        <end position="546"/>
    </location>
</feature>
<feature type="transmembrane region" description="Helical" evidence="1">
    <location>
        <begin position="293"/>
        <end position="317"/>
    </location>
</feature>
<feature type="transmembrane region" description="Helical" evidence="1">
    <location>
        <begin position="338"/>
        <end position="357"/>
    </location>
</feature>